<name>A0ABW8TTR9_9CLOT</name>
<dbReference type="InterPro" id="IPR057154">
    <property type="entry name" value="DUF7832"/>
</dbReference>
<evidence type="ECO:0000259" key="1">
    <source>
        <dbReference type="Pfam" id="PF25191"/>
    </source>
</evidence>
<dbReference type="EMBL" id="JBJHZY010000001">
    <property type="protein sequence ID" value="MFL0268058.1"/>
    <property type="molecule type" value="Genomic_DNA"/>
</dbReference>
<protein>
    <recommendedName>
        <fullName evidence="1">DUF7832 domain-containing protein</fullName>
    </recommendedName>
</protein>
<comment type="caution">
    <text evidence="2">The sequence shown here is derived from an EMBL/GenBank/DDBJ whole genome shotgun (WGS) entry which is preliminary data.</text>
</comment>
<dbReference type="Proteomes" id="UP001623661">
    <property type="component" value="Unassembled WGS sequence"/>
</dbReference>
<evidence type="ECO:0000313" key="2">
    <source>
        <dbReference type="EMBL" id="MFL0268058.1"/>
    </source>
</evidence>
<proteinExistence type="predicted"/>
<evidence type="ECO:0000313" key="3">
    <source>
        <dbReference type="Proteomes" id="UP001623661"/>
    </source>
</evidence>
<organism evidence="2 3">
    <name type="scientific">Candidatus Clostridium radicumherbarum</name>
    <dbReference type="NCBI Taxonomy" id="3381662"/>
    <lineage>
        <taxon>Bacteria</taxon>
        <taxon>Bacillati</taxon>
        <taxon>Bacillota</taxon>
        <taxon>Clostridia</taxon>
        <taxon>Eubacteriales</taxon>
        <taxon>Clostridiaceae</taxon>
        <taxon>Clostridium</taxon>
    </lineage>
</organism>
<feature type="domain" description="DUF7832" evidence="1">
    <location>
        <begin position="6"/>
        <end position="98"/>
    </location>
</feature>
<sequence>MTNSIVYDKAKYHFDGNFPIDIPREQVYIHTGMYLGWIIDNDLFSEEFKNETIDEILKFKQKKVTGTQIYISWDVALVDDMLNDEGNAFSTYYFDFEKGAIST</sequence>
<reference evidence="2 3" key="1">
    <citation type="submission" date="2024-11" db="EMBL/GenBank/DDBJ databases">
        <authorList>
            <person name="Heng Y.C."/>
            <person name="Lim A.C.H."/>
            <person name="Lee J.K.Y."/>
            <person name="Kittelmann S."/>
        </authorList>
    </citation>
    <scope>NUCLEOTIDE SEQUENCE [LARGE SCALE GENOMIC DNA]</scope>
    <source>
        <strain evidence="2 3">WILCCON 0202</strain>
    </source>
</reference>
<keyword evidence="3" id="KW-1185">Reference proteome</keyword>
<gene>
    <name evidence="2" type="ORF">ACJDUH_08085</name>
</gene>
<dbReference type="Pfam" id="PF25191">
    <property type="entry name" value="DUF7832"/>
    <property type="match status" value="1"/>
</dbReference>
<dbReference type="RefSeq" id="WP_406764641.1">
    <property type="nucleotide sequence ID" value="NZ_JBJHZY010000001.1"/>
</dbReference>
<accession>A0ABW8TTR9</accession>